<sequence>MVTRRNFLAALCWVSVGLPVAVSPYKIALSGSGIELEPQSALAKGGGSGGGRGGGGGGGRGGGNGGGRGGGNGGGNGGGGGNGKGGGNSNSGRASGKATTSVEGGGSVLRVRHRDGISEVIEGARYIMKDSRGRTIVNRRATSADRRRLLSFID</sequence>
<evidence type="ECO:0000256" key="1">
    <source>
        <dbReference type="SAM" id="MobiDB-lite"/>
    </source>
</evidence>
<proteinExistence type="predicted"/>
<dbReference type="EMBL" id="NJGD01000003">
    <property type="protein sequence ID" value="PJR15929.1"/>
    <property type="molecule type" value="Genomic_DNA"/>
</dbReference>
<comment type="caution">
    <text evidence="2">The sequence shown here is derived from an EMBL/GenBank/DDBJ whole genome shotgun (WGS) entry which is preliminary data.</text>
</comment>
<reference evidence="2 3" key="1">
    <citation type="submission" date="2017-06" db="EMBL/GenBank/DDBJ databases">
        <title>Ensifer strains isolated from leguminous trees and herbs display diverse denitrification phenotypes with some acting as strong N2O sinks.</title>
        <authorList>
            <person name="Woliy K."/>
            <person name="Mania D."/>
            <person name="Bakken L.R."/>
            <person name="Frostegard A."/>
        </authorList>
    </citation>
    <scope>NUCLEOTIDE SEQUENCE [LARGE SCALE GENOMIC DNA]</scope>
    <source>
        <strain evidence="2 3">AC50a</strain>
    </source>
</reference>
<feature type="region of interest" description="Disordered" evidence="1">
    <location>
        <begin position="40"/>
        <end position="110"/>
    </location>
</feature>
<evidence type="ECO:0000313" key="3">
    <source>
        <dbReference type="Proteomes" id="UP000231987"/>
    </source>
</evidence>
<evidence type="ECO:0008006" key="4">
    <source>
        <dbReference type="Google" id="ProtNLM"/>
    </source>
</evidence>
<organism evidence="2 3">
    <name type="scientific">Rhizobium meliloti</name>
    <name type="common">Ensifer meliloti</name>
    <name type="synonym">Sinorhizobium meliloti</name>
    <dbReference type="NCBI Taxonomy" id="382"/>
    <lineage>
        <taxon>Bacteria</taxon>
        <taxon>Pseudomonadati</taxon>
        <taxon>Pseudomonadota</taxon>
        <taxon>Alphaproteobacteria</taxon>
        <taxon>Hyphomicrobiales</taxon>
        <taxon>Rhizobiaceae</taxon>
        <taxon>Sinorhizobium/Ensifer group</taxon>
        <taxon>Sinorhizobium</taxon>
    </lineage>
</organism>
<dbReference type="RefSeq" id="WP_100671423.1">
    <property type="nucleotide sequence ID" value="NZ_NJGD01000003.1"/>
</dbReference>
<name>A0A2J0Z5Y2_RHIML</name>
<dbReference type="AlphaFoldDB" id="A0A2J0Z5Y2"/>
<evidence type="ECO:0000313" key="2">
    <source>
        <dbReference type="EMBL" id="PJR15929.1"/>
    </source>
</evidence>
<gene>
    <name evidence="2" type="ORF">CEJ86_09545</name>
</gene>
<dbReference type="Proteomes" id="UP000231987">
    <property type="component" value="Unassembled WGS sequence"/>
</dbReference>
<accession>A0A2J0Z5Y2</accession>
<feature type="compositionally biased region" description="Gly residues" evidence="1">
    <location>
        <begin position="44"/>
        <end position="89"/>
    </location>
</feature>
<protein>
    <recommendedName>
        <fullName evidence="4">Glycine-rich cell wall protein</fullName>
    </recommendedName>
</protein>